<feature type="non-terminal residue" evidence="22">
    <location>
        <position position="1"/>
    </location>
</feature>
<evidence type="ECO:0000256" key="15">
    <source>
        <dbReference type="ARBA" id="ARBA00054385"/>
    </source>
</evidence>
<keyword evidence="17" id="KW-0378">Hydrolase</keyword>
<dbReference type="GO" id="GO:0016607">
    <property type="term" value="C:nuclear speck"/>
    <property type="evidence" value="ECO:0007669"/>
    <property type="project" value="UniProtKB-SubCell"/>
</dbReference>
<dbReference type="FunFam" id="1.25.40.10:FF:000649">
    <property type="entry name" value="mRNA splicing factor (Prp1/Zer1), putative"/>
    <property type="match status" value="1"/>
</dbReference>
<keyword evidence="10" id="KW-0325">Glycoprotein</keyword>
<dbReference type="GO" id="GO:1904380">
    <property type="term" value="P:endoplasmic reticulum mannose trimming"/>
    <property type="evidence" value="ECO:0007669"/>
    <property type="project" value="InterPro"/>
</dbReference>
<dbReference type="InterPro" id="IPR055430">
    <property type="entry name" value="HAT_Syf1_CNRKL1_C"/>
</dbReference>
<dbReference type="FunFam" id="1.25.40.10:FF:000058">
    <property type="entry name" value="Pre-mRNA processing factor 6"/>
    <property type="match status" value="1"/>
</dbReference>
<evidence type="ECO:0000256" key="3">
    <source>
        <dbReference type="ARBA" id="ARBA00004642"/>
    </source>
</evidence>
<dbReference type="FunFam" id="1.25.40.10:FF:000054">
    <property type="entry name" value="Pre-mRNA processing factor 6"/>
    <property type="match status" value="1"/>
</dbReference>
<evidence type="ECO:0000259" key="21">
    <source>
        <dbReference type="Pfam" id="PF23231"/>
    </source>
</evidence>
<dbReference type="InterPro" id="IPR012341">
    <property type="entry name" value="6hp_glycosidase-like_sf"/>
</dbReference>
<comment type="function">
    <text evidence="15">Involved in the endoplasmic reticulum-associated degradation (ERAD) pathway that targets misfolded glycoproteins for degradation in an N-glycan-dependent manner. May initiate ERAD by promoting the first mannose trimming step of ERAD substrates, from Man9GlcNAc2 to Man8GlcNAc2. Seems to recognize and bind to exposed hydrophobic regions in target proteins.</text>
</comment>
<dbReference type="GO" id="GO:0005975">
    <property type="term" value="P:carbohydrate metabolic process"/>
    <property type="evidence" value="ECO:0007669"/>
    <property type="project" value="InterPro"/>
</dbReference>
<comment type="similarity">
    <text evidence="4 17">Belongs to the glycosyl hydrolase 47 family.</text>
</comment>
<protein>
    <recommendedName>
        <fullName evidence="17">alpha-1,2-Mannosidase</fullName>
        <ecNumber evidence="17">3.2.1.-</ecNumber>
    </recommendedName>
</protein>
<dbReference type="EMBL" id="QNUK01000110">
    <property type="protein sequence ID" value="KAF5901525.1"/>
    <property type="molecule type" value="Genomic_DNA"/>
</dbReference>
<keyword evidence="13" id="KW-0539">Nucleus</keyword>
<dbReference type="GO" id="GO:0005509">
    <property type="term" value="F:calcium ion binding"/>
    <property type="evidence" value="ECO:0007669"/>
    <property type="project" value="InterPro"/>
</dbReference>
<feature type="active site" evidence="16">
    <location>
        <position position="1102"/>
    </location>
</feature>
<dbReference type="Proteomes" id="UP000727407">
    <property type="component" value="Unassembled WGS sequence"/>
</dbReference>
<evidence type="ECO:0000256" key="8">
    <source>
        <dbReference type="ARBA" id="ARBA00022737"/>
    </source>
</evidence>
<dbReference type="SUPFAM" id="SSF48452">
    <property type="entry name" value="TPR-like"/>
    <property type="match status" value="4"/>
</dbReference>
<feature type="active site" description="Proton donor" evidence="16">
    <location>
        <position position="1195"/>
    </location>
</feature>
<keyword evidence="7" id="KW-0747">Spliceosome</keyword>
<evidence type="ECO:0000256" key="1">
    <source>
        <dbReference type="ARBA" id="ARBA00004240"/>
    </source>
</evidence>
<dbReference type="PANTHER" id="PTHR45679:SF6">
    <property type="entry name" value="ER DEGRADATION-ENHANCING ALPHA-MANNOSIDASE-LIKE PROTEIN 2"/>
    <property type="match status" value="1"/>
</dbReference>
<evidence type="ECO:0000256" key="4">
    <source>
        <dbReference type="ARBA" id="ARBA00007658"/>
    </source>
</evidence>
<keyword evidence="11" id="KW-0508">mRNA splicing</keyword>
<dbReference type="FunFam" id="1.50.10.10:FF:000015">
    <property type="entry name" value="alpha-1,2-Mannosidase"/>
    <property type="match status" value="1"/>
</dbReference>
<keyword evidence="8" id="KW-0677">Repeat</keyword>
<evidence type="ECO:0000256" key="14">
    <source>
        <dbReference type="ARBA" id="ARBA00046247"/>
    </source>
</evidence>
<feature type="compositionally biased region" description="Polar residues" evidence="19">
    <location>
        <begin position="1"/>
        <end position="15"/>
    </location>
</feature>
<dbReference type="GO" id="GO:0000398">
    <property type="term" value="P:mRNA splicing, via spliceosome"/>
    <property type="evidence" value="ECO:0007669"/>
    <property type="project" value="InterPro"/>
</dbReference>
<evidence type="ECO:0000313" key="23">
    <source>
        <dbReference type="Proteomes" id="UP000727407"/>
    </source>
</evidence>
<dbReference type="GO" id="GO:0006986">
    <property type="term" value="P:response to unfolded protein"/>
    <property type="evidence" value="ECO:0007669"/>
    <property type="project" value="UniProtKB-KW"/>
</dbReference>
<comment type="subcellular location">
    <subcellularLocation>
        <location evidence="1">Endoplasmic reticulum</location>
    </subcellularLocation>
    <subcellularLocation>
        <location evidence="2">Nucleus speckle</location>
    </subcellularLocation>
    <subcellularLocation>
        <location evidence="3">Nucleus</location>
        <location evidence="3">Nucleoplasm</location>
    </subcellularLocation>
</comment>
<dbReference type="InterPro" id="IPR003107">
    <property type="entry name" value="HAT"/>
</dbReference>
<dbReference type="OrthoDB" id="440128at2759"/>
<feature type="active site" evidence="16">
    <location>
        <position position="1216"/>
    </location>
</feature>
<dbReference type="InterPro" id="IPR011990">
    <property type="entry name" value="TPR-like_helical_dom_sf"/>
</dbReference>
<dbReference type="Gene3D" id="1.50.10.10">
    <property type="match status" value="1"/>
</dbReference>
<dbReference type="GO" id="GO:0005681">
    <property type="term" value="C:spliceosomal complex"/>
    <property type="evidence" value="ECO:0007669"/>
    <property type="project" value="UniProtKB-KW"/>
</dbReference>
<evidence type="ECO:0000256" key="6">
    <source>
        <dbReference type="ARBA" id="ARBA00022664"/>
    </source>
</evidence>
<dbReference type="EC" id="3.2.1.-" evidence="17"/>
<dbReference type="InterPro" id="IPR010491">
    <property type="entry name" value="PRP1_N"/>
</dbReference>
<dbReference type="GO" id="GO:0004571">
    <property type="term" value="F:mannosyl-oligosaccharide 1,2-alpha-mannosidase activity"/>
    <property type="evidence" value="ECO:0007669"/>
    <property type="project" value="InterPro"/>
</dbReference>
<evidence type="ECO:0000256" key="7">
    <source>
        <dbReference type="ARBA" id="ARBA00022728"/>
    </source>
</evidence>
<name>A0A8J4TTF7_CLAMG</name>
<dbReference type="InterPro" id="IPR044674">
    <property type="entry name" value="EDEM1/2/3"/>
</dbReference>
<comment type="caution">
    <text evidence="22">The sequence shown here is derived from an EMBL/GenBank/DDBJ whole genome shotgun (WGS) entry which is preliminary data.</text>
</comment>
<dbReference type="PRINTS" id="PR00747">
    <property type="entry name" value="GLYHDRLASE47"/>
</dbReference>
<feature type="domain" description="Pre-mRNA-splicing factor Syf1/CRNKL1-like C-terminal HAT-repeats" evidence="21">
    <location>
        <begin position="473"/>
        <end position="629"/>
    </location>
</feature>
<feature type="compositionally biased region" description="Acidic residues" evidence="19">
    <location>
        <begin position="103"/>
        <end position="114"/>
    </location>
</feature>
<keyword evidence="12" id="KW-0834">Unfolded protein response</keyword>
<gene>
    <name evidence="22" type="primary">prpf6</name>
    <name evidence="22" type="ORF">DAT39_008733</name>
</gene>
<keyword evidence="23" id="KW-1185">Reference proteome</keyword>
<sequence length="1256" mass="140207">MSTASGKQPSKNPTKSSSGSGGGTIASGPALPLASPLMGKKKKPFLGMPAPLGYVPGLGRGATGFTTRSDIGPARDANDPVDDRHAPPGKRTVGDQMKKTSQDDDDEDLNDTNYDEFNGYAGSLFSSGPYEKDDEEADAIYAALDKRMDERRKERRELREKEEIEKYRMERPKIQQQFSDLKRKLAEVSEEEWLSIPDVGDARNKRQRNPRYEKLTPVPDSFFAKHLQTGDNHTTVDPRQGQFSGLNTPFPGGLNTPYPGGMTPGAGELDMRKIGQARNTLMDMRLSQVSDSVSGQTVVDPKGYLTDLNSMIPTHGGDISDIKKARLLLKSVRETNPHHPPAWIASARLEEVTGKLQVARNLIMKGTEMCPKSEDVWLEAARLQPGDTAKAVVAQAVRHLPQSVRIYIRAAELETDIRAKKRVLRKALENVSKSVRLWKTAVELEEPEDARIMLSRAVECCPTSVELWLALARLETYENARRVLNKARENIPTDRHIWITAAKLEEANGNTQMVEKIIDRAITSLRANGVEINREQWIQDAEECDKAGSVATCQAVIRAVIGIGIEEEDCKHTWMEDAESCVAHGALECARAIYAHALQVFPSKKSVWLRAAYFEKSHGTRESLESLLQRAVAHCPKAEVLWLMGAKSKWLAGDVPAARSILALAFQANPNSEEIWLAAVKLESENNEYERARRLLAKARSSAPTARVFMKSVKLEWVLGNIVVAQELCSEALKHYEDFPKLWMMKGQIEEQSENMDKAREAYNHGLKKCPHSMPLWLLLSRLEEKVGQLTRARAILEKSRLKNPQTPELWLESVRLEYRAGLKNIANTLMAKALQECPNSGILWAEAVFLEARPQRKTKSVDALKKCEHDPHVLLAVAKDRIKSMFYHAYNSYLENAYPYDELRPLTCDGQDTWGSFSLTLIDALDTLLILGNHTEFQRVAALLQDNVNFDIDVNASVFETNIRVVGGLLSAHLLSKHAGIAVEEGWPCSGPLLRLAEDAARKLLPAFHTPTGMPYGTVNLLRGVNPTETPITCTAGVGTFILEFSTLSHLTGDPVFEDVARKALAALWKTRSDIGLVGNHIDVITSKWVAQDAGIGAGIDSYFEYLLKGAILLQDEELLNMFHEFEKSIKNYTKFDDWYLWVQMHKGTVSMPIFQSLEAFWPGLQSLVGDIESATRTFHNYCTVWRQFGGLPEFYSIPQGYTVDKREGYPLRPELIESAMYLYKATGNPAFLQLGRDAVESIEKISHVKCGFAS</sequence>
<keyword evidence="9" id="KW-0256">Endoplasmic reticulum</keyword>
<evidence type="ECO:0000256" key="18">
    <source>
        <dbReference type="SAM" id="Coils"/>
    </source>
</evidence>
<dbReference type="PANTHER" id="PTHR45679">
    <property type="entry name" value="ER DEGRADATION-ENHANCING ALPHA-MANNOSIDASE-LIKE PROTEIN 2"/>
    <property type="match status" value="1"/>
</dbReference>
<dbReference type="Pfam" id="PF23231">
    <property type="entry name" value="HAT_Syf1_CNRKL1_C"/>
    <property type="match status" value="1"/>
</dbReference>
<dbReference type="SUPFAM" id="SSF48225">
    <property type="entry name" value="Seven-hairpin glycosidases"/>
    <property type="match status" value="1"/>
</dbReference>
<dbReference type="AlphaFoldDB" id="A0A8J4TTF7"/>
<feature type="region of interest" description="Disordered" evidence="19">
    <location>
        <begin position="1"/>
        <end position="132"/>
    </location>
</feature>
<evidence type="ECO:0000256" key="11">
    <source>
        <dbReference type="ARBA" id="ARBA00023187"/>
    </source>
</evidence>
<dbReference type="SMART" id="SM00386">
    <property type="entry name" value="HAT"/>
    <property type="match status" value="13"/>
</dbReference>
<dbReference type="GO" id="GO:1904154">
    <property type="term" value="P:positive regulation of retrograde protein transport, ER to cytosol"/>
    <property type="evidence" value="ECO:0007669"/>
    <property type="project" value="UniProtKB-ARBA"/>
</dbReference>
<dbReference type="Pfam" id="PF06424">
    <property type="entry name" value="PRP1_N"/>
    <property type="match status" value="1"/>
</dbReference>
<keyword evidence="6" id="KW-0507">mRNA processing</keyword>
<evidence type="ECO:0000256" key="12">
    <source>
        <dbReference type="ARBA" id="ARBA00023230"/>
    </source>
</evidence>
<dbReference type="InterPro" id="IPR036026">
    <property type="entry name" value="Seven-hairpin_glycosidases"/>
</dbReference>
<dbReference type="FunFam" id="1.25.40.10:FF:003529">
    <property type="entry name" value="Uncharacterized protein"/>
    <property type="match status" value="1"/>
</dbReference>
<evidence type="ECO:0000256" key="5">
    <source>
        <dbReference type="ARBA" id="ARBA00022553"/>
    </source>
</evidence>
<dbReference type="Gene3D" id="1.25.40.10">
    <property type="entry name" value="Tetratricopeptide repeat domain"/>
    <property type="match status" value="4"/>
</dbReference>
<keyword evidence="18" id="KW-0175">Coiled coil</keyword>
<evidence type="ECO:0000256" key="17">
    <source>
        <dbReference type="RuleBase" id="RU361193"/>
    </source>
</evidence>
<comment type="function">
    <text evidence="14">Involved in pre-mRNA splicing as component of the U4/U6-U5 tri-snRNP complex, one of the building blocks of the spliceosome. Enhances dihydrotestosterone-induced transactivation activity of AR, as well as dexamethasone-induced transactivation activity of NR3C1, but does not affect estrogen-induced transactivation.</text>
</comment>
<evidence type="ECO:0000259" key="20">
    <source>
        <dbReference type="Pfam" id="PF06424"/>
    </source>
</evidence>
<dbReference type="InterPro" id="IPR001382">
    <property type="entry name" value="Glyco_hydro_47"/>
</dbReference>
<feature type="compositionally biased region" description="Basic and acidic residues" evidence="19">
    <location>
        <begin position="76"/>
        <end position="102"/>
    </location>
</feature>
<keyword evidence="5" id="KW-0597">Phosphoprotein</keyword>
<organism evidence="22 23">
    <name type="scientific">Clarias magur</name>
    <name type="common">Asian catfish</name>
    <name type="synonym">Macropteronotus magur</name>
    <dbReference type="NCBI Taxonomy" id="1594786"/>
    <lineage>
        <taxon>Eukaryota</taxon>
        <taxon>Metazoa</taxon>
        <taxon>Chordata</taxon>
        <taxon>Craniata</taxon>
        <taxon>Vertebrata</taxon>
        <taxon>Euteleostomi</taxon>
        <taxon>Actinopterygii</taxon>
        <taxon>Neopterygii</taxon>
        <taxon>Teleostei</taxon>
        <taxon>Ostariophysi</taxon>
        <taxon>Siluriformes</taxon>
        <taxon>Clariidae</taxon>
        <taxon>Clarias</taxon>
    </lineage>
</organism>
<evidence type="ECO:0000256" key="9">
    <source>
        <dbReference type="ARBA" id="ARBA00022824"/>
    </source>
</evidence>
<reference evidence="22" key="1">
    <citation type="submission" date="2020-07" db="EMBL/GenBank/DDBJ databases">
        <title>Clarias magur genome sequencing, assembly and annotation.</title>
        <authorList>
            <person name="Kushwaha B."/>
            <person name="Kumar R."/>
            <person name="Das P."/>
            <person name="Joshi C.G."/>
            <person name="Kumar D."/>
            <person name="Nagpure N.S."/>
            <person name="Pandey M."/>
            <person name="Agarwal S."/>
            <person name="Srivastava S."/>
            <person name="Singh M."/>
            <person name="Sahoo L."/>
            <person name="Jayasankar P."/>
            <person name="Meher P.K."/>
            <person name="Koringa P.G."/>
            <person name="Iquebal M.A."/>
            <person name="Das S.P."/>
            <person name="Bit A."/>
            <person name="Patnaik S."/>
            <person name="Patel N."/>
            <person name="Shah T.M."/>
            <person name="Hinsu A."/>
            <person name="Jena J.K."/>
        </authorList>
    </citation>
    <scope>NUCLEOTIDE SEQUENCE</scope>
    <source>
        <strain evidence="22">CIFAMagur01</strain>
        <tissue evidence="22">Testis</tissue>
    </source>
</reference>
<evidence type="ECO:0000256" key="16">
    <source>
        <dbReference type="PIRSR" id="PIRSR601382-1"/>
    </source>
</evidence>
<dbReference type="GO" id="GO:0016020">
    <property type="term" value="C:membrane"/>
    <property type="evidence" value="ECO:0007669"/>
    <property type="project" value="InterPro"/>
</dbReference>
<feature type="coiled-coil region" evidence="18">
    <location>
        <begin position="141"/>
        <end position="191"/>
    </location>
</feature>
<evidence type="ECO:0000313" key="22">
    <source>
        <dbReference type="EMBL" id="KAF5901525.1"/>
    </source>
</evidence>
<evidence type="ECO:0000256" key="19">
    <source>
        <dbReference type="SAM" id="MobiDB-lite"/>
    </source>
</evidence>
<proteinExistence type="inferred from homology"/>
<evidence type="ECO:0000256" key="2">
    <source>
        <dbReference type="ARBA" id="ARBA00004324"/>
    </source>
</evidence>
<dbReference type="GO" id="GO:0044322">
    <property type="term" value="C:endoplasmic reticulum quality control compartment"/>
    <property type="evidence" value="ECO:0007669"/>
    <property type="project" value="GOC"/>
</dbReference>
<accession>A0A8J4TTF7</accession>
<keyword evidence="17" id="KW-0326">Glycosidase</keyword>
<dbReference type="Pfam" id="PF13428">
    <property type="entry name" value="TPR_14"/>
    <property type="match status" value="1"/>
</dbReference>
<evidence type="ECO:0000256" key="13">
    <source>
        <dbReference type="ARBA" id="ARBA00023242"/>
    </source>
</evidence>
<dbReference type="Pfam" id="PF01532">
    <property type="entry name" value="Glyco_hydro_47"/>
    <property type="match status" value="1"/>
</dbReference>
<feature type="active site" description="Proton donor" evidence="16">
    <location>
        <position position="961"/>
    </location>
</feature>
<feature type="domain" description="PRP1 splicing factor N-terminal" evidence="20">
    <location>
        <begin position="50"/>
        <end position="205"/>
    </location>
</feature>
<dbReference type="Pfam" id="PF14559">
    <property type="entry name" value="TPR_19"/>
    <property type="match status" value="1"/>
</dbReference>
<evidence type="ECO:0000256" key="10">
    <source>
        <dbReference type="ARBA" id="ARBA00023180"/>
    </source>
</evidence>